<dbReference type="InterPro" id="IPR038765">
    <property type="entry name" value="Papain-like_cys_pep_sf"/>
</dbReference>
<dbReference type="Gene3D" id="3.90.1720.10">
    <property type="entry name" value="endopeptidase domain like (from Nostoc punctiforme)"/>
    <property type="match status" value="1"/>
</dbReference>
<dbReference type="InterPro" id="IPR036366">
    <property type="entry name" value="PGBDSf"/>
</dbReference>
<dbReference type="KEGG" id="scad:DN051_24390"/>
<dbReference type="Proteomes" id="UP000249616">
    <property type="component" value="Chromosome"/>
</dbReference>
<evidence type="ECO:0000256" key="5">
    <source>
        <dbReference type="SAM" id="MobiDB-lite"/>
    </source>
</evidence>
<feature type="region of interest" description="Disordered" evidence="5">
    <location>
        <begin position="259"/>
        <end position="278"/>
    </location>
</feature>
<accession>A0A2Z4J3F1</accession>
<feature type="compositionally biased region" description="Low complexity" evidence="5">
    <location>
        <begin position="76"/>
        <end position="91"/>
    </location>
</feature>
<feature type="compositionally biased region" description="Low complexity" evidence="5">
    <location>
        <begin position="259"/>
        <end position="270"/>
    </location>
</feature>
<feature type="region of interest" description="Disordered" evidence="5">
    <location>
        <begin position="359"/>
        <end position="385"/>
    </location>
</feature>
<protein>
    <recommendedName>
        <fullName evidence="6">NlpC/P60 domain-containing protein</fullName>
    </recommendedName>
</protein>
<dbReference type="GO" id="GO:0006508">
    <property type="term" value="P:proteolysis"/>
    <property type="evidence" value="ECO:0007669"/>
    <property type="project" value="UniProtKB-KW"/>
</dbReference>
<keyword evidence="8" id="KW-1185">Reference proteome</keyword>
<evidence type="ECO:0000256" key="4">
    <source>
        <dbReference type="ARBA" id="ARBA00022807"/>
    </source>
</evidence>
<evidence type="ECO:0000256" key="3">
    <source>
        <dbReference type="ARBA" id="ARBA00022801"/>
    </source>
</evidence>
<keyword evidence="3" id="KW-0378">Hydrolase</keyword>
<dbReference type="Gene3D" id="1.10.101.10">
    <property type="entry name" value="PGBD-like superfamily/PGBD"/>
    <property type="match status" value="1"/>
</dbReference>
<proteinExistence type="inferred from homology"/>
<dbReference type="GeneID" id="32589809"/>
<dbReference type="SUPFAM" id="SSF47090">
    <property type="entry name" value="PGBD-like"/>
    <property type="match status" value="1"/>
</dbReference>
<sequence>MKTPVFEEFEPADDCDCPGCAPRRPALAVPSSFRDPARSAPGRPVGCRPGATRVLAVAALASAALAAGHATPVAAVPHAPHAPHRPGVPAGDEPDTPQGGTAPLHGPGGTPAKPAGAAPFPAITRAEIINRAKKWVADRVPYSMTDYWSDGYRQDCSGFVSMAWKLPANEWTGTLHLYGVRITKDELQPGDMLLFHNPANPQNGSHVVIFGGWTDQTRTHYTAYESIRPRARKQTTPYAYSKNSDRYVPYRYRGVVSDPGTVQQVGTQPGQEEEQGDVTAYPGTKYFGPGAVNEHVTQLGRMLIGRGAGRFYPEGPGPLWTDADRMATQAFQVAQGWKDKEADGLPGERTWDLLVTGKGKDIPPEPPARSPATAPPAALAPPAARVPAYPGRGMFRPGASNEHVLRLGQQLVRKGFGGHYATGPGTRWGDADRRSVEAFQRAQGWRGGAANGHPGPETWRRLFS</sequence>
<feature type="region of interest" description="Disordered" evidence="5">
    <location>
        <begin position="76"/>
        <end position="118"/>
    </location>
</feature>
<dbReference type="InterPro" id="IPR000064">
    <property type="entry name" value="NLP_P60_dom"/>
</dbReference>
<organism evidence="7 8">
    <name type="scientific">Streptomyces cadmiisoli</name>
    <dbReference type="NCBI Taxonomy" id="2184053"/>
    <lineage>
        <taxon>Bacteria</taxon>
        <taxon>Bacillati</taxon>
        <taxon>Actinomycetota</taxon>
        <taxon>Actinomycetes</taxon>
        <taxon>Kitasatosporales</taxon>
        <taxon>Streptomycetaceae</taxon>
        <taxon>Streptomyces</taxon>
        <taxon>Streptomyces aurantiacus group</taxon>
    </lineage>
</organism>
<dbReference type="InterPro" id="IPR047763">
    <property type="entry name" value="PG_bind_dom_phiBT1-type"/>
</dbReference>
<dbReference type="InterPro" id="IPR036365">
    <property type="entry name" value="PGBD-like_sf"/>
</dbReference>
<feature type="domain" description="NlpC/P60" evidence="6">
    <location>
        <begin position="153"/>
        <end position="212"/>
    </location>
</feature>
<evidence type="ECO:0000256" key="2">
    <source>
        <dbReference type="ARBA" id="ARBA00022670"/>
    </source>
</evidence>
<evidence type="ECO:0000256" key="1">
    <source>
        <dbReference type="ARBA" id="ARBA00007074"/>
    </source>
</evidence>
<evidence type="ECO:0000313" key="8">
    <source>
        <dbReference type="Proteomes" id="UP000249616"/>
    </source>
</evidence>
<evidence type="ECO:0000313" key="7">
    <source>
        <dbReference type="EMBL" id="AWW39406.1"/>
    </source>
</evidence>
<reference evidence="7 8" key="1">
    <citation type="journal article" date="2019" name="Int. J. Syst. Evol. Microbiol.">
        <title>Streptomyces cadmiisoli sp. nov., a novel actinomycete isolated from cadmium-contaminated soil.</title>
        <authorList>
            <person name="Li K."/>
            <person name="Tang X."/>
            <person name="Zhao J."/>
            <person name="Guo Y."/>
            <person name="Tang Y."/>
            <person name="Gao J."/>
        </authorList>
    </citation>
    <scope>NUCLEOTIDE SEQUENCE [LARGE SCALE GENOMIC DNA]</scope>
    <source>
        <strain evidence="7 8">ZFG47</strain>
    </source>
</reference>
<dbReference type="NCBIfam" id="NF038080">
    <property type="entry name" value="PG_bind_siph"/>
    <property type="match status" value="2"/>
</dbReference>
<dbReference type="GO" id="GO:0008234">
    <property type="term" value="F:cysteine-type peptidase activity"/>
    <property type="evidence" value="ECO:0007669"/>
    <property type="project" value="UniProtKB-KW"/>
</dbReference>
<dbReference type="EMBL" id="CP030073">
    <property type="protein sequence ID" value="AWW39406.1"/>
    <property type="molecule type" value="Genomic_DNA"/>
</dbReference>
<feature type="region of interest" description="Disordered" evidence="5">
    <location>
        <begin position="445"/>
        <end position="464"/>
    </location>
</feature>
<dbReference type="SUPFAM" id="SSF54001">
    <property type="entry name" value="Cysteine proteinases"/>
    <property type="match status" value="1"/>
</dbReference>
<name>A0A2Z4J3F1_9ACTN</name>
<dbReference type="AlphaFoldDB" id="A0A2Z4J3F1"/>
<feature type="compositionally biased region" description="Low complexity" evidence="5">
    <location>
        <begin position="370"/>
        <end position="385"/>
    </location>
</feature>
<dbReference type="Pfam" id="PF00877">
    <property type="entry name" value="NLPC_P60"/>
    <property type="match status" value="1"/>
</dbReference>
<comment type="similarity">
    <text evidence="1">Belongs to the peptidase C40 family.</text>
</comment>
<keyword evidence="4" id="KW-0788">Thiol protease</keyword>
<evidence type="ECO:0000259" key="6">
    <source>
        <dbReference type="Pfam" id="PF00877"/>
    </source>
</evidence>
<keyword evidence="2" id="KW-0645">Protease</keyword>
<gene>
    <name evidence="7" type="ORF">DN051_24390</name>
</gene>
<dbReference type="RefSeq" id="WP_053763000.1">
    <property type="nucleotide sequence ID" value="NZ_CBDRHE010000014.1"/>
</dbReference>